<gene>
    <name evidence="2" type="ORF">LYNGBM3L_14780</name>
</gene>
<organism evidence="2 3">
    <name type="scientific">Moorena producens 3L</name>
    <dbReference type="NCBI Taxonomy" id="489825"/>
    <lineage>
        <taxon>Bacteria</taxon>
        <taxon>Bacillati</taxon>
        <taxon>Cyanobacteriota</taxon>
        <taxon>Cyanophyceae</taxon>
        <taxon>Coleofasciculales</taxon>
        <taxon>Coleofasciculaceae</taxon>
        <taxon>Moorena</taxon>
    </lineage>
</organism>
<name>F4XLG0_9CYAN</name>
<reference evidence="2 3" key="1">
    <citation type="journal article" date="2011" name="Proc. Natl. Acad. Sci. U.S.A.">
        <title>Genomic insights into the physiology and ecology of the marine filamentous cyanobacterium Lyngbya majuscula.</title>
        <authorList>
            <person name="Jones A.C."/>
            <person name="Monroe E.A."/>
            <person name="Podell S."/>
            <person name="Hess W.R."/>
            <person name="Klages S."/>
            <person name="Esquenazi E."/>
            <person name="Niessen S."/>
            <person name="Hoover H."/>
            <person name="Rothmann M."/>
            <person name="Lasken R.S."/>
            <person name="Yates J.R.III."/>
            <person name="Reinhardt R."/>
            <person name="Kube M."/>
            <person name="Burkart M.D."/>
            <person name="Allen E.E."/>
            <person name="Dorrestein P.C."/>
            <person name="Gerwick W.H."/>
            <person name="Gerwick L."/>
        </authorList>
    </citation>
    <scope>NUCLEOTIDE SEQUENCE [LARGE SCALE GENOMIC DNA]</scope>
    <source>
        <strain evidence="2 3">3L</strain>
    </source>
</reference>
<dbReference type="Proteomes" id="UP000003959">
    <property type="component" value="Unassembled WGS sequence"/>
</dbReference>
<sequence>MIGEVSLIPSLQFYSVTSFLEQEKRENSGRRTEEVQEGAMYQAT</sequence>
<evidence type="ECO:0000313" key="2">
    <source>
        <dbReference type="EMBL" id="EGJ34572.1"/>
    </source>
</evidence>
<evidence type="ECO:0000256" key="1">
    <source>
        <dbReference type="SAM" id="MobiDB-lite"/>
    </source>
</evidence>
<dbReference type="EMBL" id="GL890830">
    <property type="protein sequence ID" value="EGJ34572.1"/>
    <property type="molecule type" value="Genomic_DNA"/>
</dbReference>
<dbReference type="AlphaFoldDB" id="F4XLG0"/>
<keyword evidence="3" id="KW-1185">Reference proteome</keyword>
<evidence type="ECO:0000313" key="3">
    <source>
        <dbReference type="Proteomes" id="UP000003959"/>
    </source>
</evidence>
<feature type="region of interest" description="Disordered" evidence="1">
    <location>
        <begin position="22"/>
        <end position="44"/>
    </location>
</feature>
<feature type="compositionally biased region" description="Basic and acidic residues" evidence="1">
    <location>
        <begin position="22"/>
        <end position="34"/>
    </location>
</feature>
<accession>F4XLG0</accession>
<dbReference type="HOGENOM" id="CLU_3218759_0_0_3"/>
<protein>
    <submittedName>
        <fullName evidence="2">Uncharacterized protein</fullName>
    </submittedName>
</protein>
<proteinExistence type="predicted"/>